<dbReference type="InterPro" id="IPR003680">
    <property type="entry name" value="Flavodoxin_fold"/>
</dbReference>
<dbReference type="InterPro" id="IPR023048">
    <property type="entry name" value="NADH:quinone_OxRdtase_FMN_depd"/>
</dbReference>
<evidence type="ECO:0000256" key="3">
    <source>
        <dbReference type="ARBA" id="ARBA00023002"/>
    </source>
</evidence>
<dbReference type="EC" id="1.6.5.-" evidence="6"/>
<dbReference type="RefSeq" id="WP_341417660.1">
    <property type="nucleotide sequence ID" value="NZ_JBBPCC010000015.1"/>
</dbReference>
<dbReference type="HAMAP" id="MF_01216">
    <property type="entry name" value="Azoreductase_type1"/>
    <property type="match status" value="1"/>
</dbReference>
<comment type="cofactor">
    <cofactor evidence="6">
        <name>FMN</name>
        <dbReference type="ChEBI" id="CHEBI:58210"/>
    </cofactor>
    <text evidence="6">Binds 1 FMN per subunit.</text>
</comment>
<comment type="function">
    <text evidence="6">Also exhibits azoreductase activity. Catalyzes the reductive cleavage of the azo bond in aromatic azo compounds to the corresponding amines.</text>
</comment>
<dbReference type="Gene3D" id="3.40.50.360">
    <property type="match status" value="1"/>
</dbReference>
<keyword evidence="2 6" id="KW-0288">FMN</keyword>
<keyword evidence="1 6" id="KW-0285">Flavoprotein</keyword>
<comment type="catalytic activity">
    <reaction evidence="6">
        <text>2 a quinone + NADH + H(+) = 2 a 1,4-benzosemiquinone + NAD(+)</text>
        <dbReference type="Rhea" id="RHEA:65952"/>
        <dbReference type="ChEBI" id="CHEBI:15378"/>
        <dbReference type="ChEBI" id="CHEBI:57540"/>
        <dbReference type="ChEBI" id="CHEBI:57945"/>
        <dbReference type="ChEBI" id="CHEBI:132124"/>
        <dbReference type="ChEBI" id="CHEBI:134225"/>
    </reaction>
</comment>
<name>A0ABU9DNS2_9BACL</name>
<evidence type="ECO:0000313" key="8">
    <source>
        <dbReference type="EMBL" id="MEK8130523.1"/>
    </source>
</evidence>
<comment type="caution">
    <text evidence="6">Lacks conserved residue(s) required for the propagation of feature annotation.</text>
</comment>
<reference evidence="8 9" key="1">
    <citation type="submission" date="2024-04" db="EMBL/GenBank/DDBJ databases">
        <title>draft genome sequnece of Paenibacillus filicis.</title>
        <authorList>
            <person name="Kim D.-U."/>
        </authorList>
    </citation>
    <scope>NUCLEOTIDE SEQUENCE [LARGE SCALE GENOMIC DNA]</scope>
    <source>
        <strain evidence="8 9">KACC14197</strain>
    </source>
</reference>
<protein>
    <recommendedName>
        <fullName evidence="6">FMN dependent NADH:quinone oxidoreductase</fullName>
        <ecNumber evidence="6">1.6.5.-</ecNumber>
    </recommendedName>
    <alternativeName>
        <fullName evidence="6">Azo-dye reductase</fullName>
    </alternativeName>
    <alternativeName>
        <fullName evidence="6">FMN-dependent NADH-azo compound oxidoreductase</fullName>
    </alternativeName>
    <alternativeName>
        <fullName evidence="6">FMN-dependent NADH-azoreductase</fullName>
        <ecNumber evidence="6">1.7.1.17</ecNumber>
    </alternativeName>
</protein>
<proteinExistence type="inferred from homology"/>
<dbReference type="PANTHER" id="PTHR43741:SF4">
    <property type="entry name" value="FMN-DEPENDENT NADH:QUINONE OXIDOREDUCTASE"/>
    <property type="match status" value="1"/>
</dbReference>
<comment type="similarity">
    <text evidence="6">Belongs to the azoreductase type 1 family.</text>
</comment>
<dbReference type="Pfam" id="PF02525">
    <property type="entry name" value="Flavodoxin_2"/>
    <property type="match status" value="1"/>
</dbReference>
<keyword evidence="9" id="KW-1185">Reference proteome</keyword>
<evidence type="ECO:0000256" key="1">
    <source>
        <dbReference type="ARBA" id="ARBA00022630"/>
    </source>
</evidence>
<dbReference type="NCBIfam" id="NF010075">
    <property type="entry name" value="PRK13556.1"/>
    <property type="match status" value="1"/>
</dbReference>
<dbReference type="InterPro" id="IPR029039">
    <property type="entry name" value="Flavoprotein-like_sf"/>
</dbReference>
<feature type="domain" description="Flavodoxin-like fold" evidence="7">
    <location>
        <begin position="3"/>
        <end position="202"/>
    </location>
</feature>
<dbReference type="InterPro" id="IPR050104">
    <property type="entry name" value="FMN-dep_NADH:Q_OxRdtase_AzoR1"/>
</dbReference>
<dbReference type="SUPFAM" id="SSF52218">
    <property type="entry name" value="Flavoproteins"/>
    <property type="match status" value="1"/>
</dbReference>
<dbReference type="EMBL" id="JBBPCC010000015">
    <property type="protein sequence ID" value="MEK8130523.1"/>
    <property type="molecule type" value="Genomic_DNA"/>
</dbReference>
<comment type="function">
    <text evidence="6">Quinone reductase that provides resistance to thiol-specific stress caused by electrophilic quinones.</text>
</comment>
<comment type="caution">
    <text evidence="8">The sequence shown here is derived from an EMBL/GenBank/DDBJ whole genome shotgun (WGS) entry which is preliminary data.</text>
</comment>
<dbReference type="PANTHER" id="PTHR43741">
    <property type="entry name" value="FMN-DEPENDENT NADH-AZOREDUCTASE 1"/>
    <property type="match status" value="1"/>
</dbReference>
<evidence type="ECO:0000256" key="5">
    <source>
        <dbReference type="ARBA" id="ARBA00048542"/>
    </source>
</evidence>
<evidence type="ECO:0000313" key="9">
    <source>
        <dbReference type="Proteomes" id="UP001469365"/>
    </source>
</evidence>
<dbReference type="Proteomes" id="UP001469365">
    <property type="component" value="Unassembled WGS sequence"/>
</dbReference>
<gene>
    <name evidence="6" type="primary">azoR</name>
    <name evidence="8" type="ORF">WMW72_21695</name>
</gene>
<evidence type="ECO:0000256" key="4">
    <source>
        <dbReference type="ARBA" id="ARBA00023027"/>
    </source>
</evidence>
<keyword evidence="3 6" id="KW-0560">Oxidoreductase</keyword>
<comment type="catalytic activity">
    <reaction evidence="5">
        <text>N,N-dimethyl-1,4-phenylenediamine + anthranilate + 2 NAD(+) = 2-(4-dimethylaminophenyl)diazenylbenzoate + 2 NADH + 2 H(+)</text>
        <dbReference type="Rhea" id="RHEA:55872"/>
        <dbReference type="ChEBI" id="CHEBI:15378"/>
        <dbReference type="ChEBI" id="CHEBI:15783"/>
        <dbReference type="ChEBI" id="CHEBI:16567"/>
        <dbReference type="ChEBI" id="CHEBI:57540"/>
        <dbReference type="ChEBI" id="CHEBI:57945"/>
        <dbReference type="ChEBI" id="CHEBI:71579"/>
        <dbReference type="EC" id="1.7.1.17"/>
    </reaction>
    <physiologicalReaction direction="right-to-left" evidence="5">
        <dbReference type="Rhea" id="RHEA:55874"/>
    </physiologicalReaction>
</comment>
<comment type="subunit">
    <text evidence="6">Homodimer.</text>
</comment>
<organism evidence="8 9">
    <name type="scientific">Paenibacillus filicis</name>
    <dbReference type="NCBI Taxonomy" id="669464"/>
    <lineage>
        <taxon>Bacteria</taxon>
        <taxon>Bacillati</taxon>
        <taxon>Bacillota</taxon>
        <taxon>Bacilli</taxon>
        <taxon>Bacillales</taxon>
        <taxon>Paenibacillaceae</taxon>
        <taxon>Paenibacillus</taxon>
    </lineage>
</organism>
<dbReference type="GO" id="GO:0016491">
    <property type="term" value="F:oxidoreductase activity"/>
    <property type="evidence" value="ECO:0007669"/>
    <property type="project" value="UniProtKB-KW"/>
</dbReference>
<evidence type="ECO:0000256" key="6">
    <source>
        <dbReference type="HAMAP-Rule" id="MF_01216"/>
    </source>
</evidence>
<dbReference type="EC" id="1.7.1.17" evidence="6"/>
<keyword evidence="4 6" id="KW-0520">NAD</keyword>
<evidence type="ECO:0000259" key="7">
    <source>
        <dbReference type="Pfam" id="PF02525"/>
    </source>
</evidence>
<accession>A0ABU9DNS2</accession>
<evidence type="ECO:0000256" key="2">
    <source>
        <dbReference type="ARBA" id="ARBA00022643"/>
    </source>
</evidence>
<sequence length="207" mass="22573">MSHILLVKANDRPVEQAVSVKMYEAFLNAYKESHPGDVITELDLYEENLPYYGNTAITGLYKLSQGWELTPEEASVTAKVNGYLEQFLAADKVVLAFPLWNFMAPAPLITYISYLAQAGKTFKYTAEGPVGLVPDKKVVLLNARGGVYSVEPMASIESAVKPLKAALGLFGIKAEEIIIEGHNQFQDRSAAIVSEGLEQVAKAASVF</sequence>